<name>A0A060XCN8_ONCMY</name>
<reference evidence="11 12" key="1">
    <citation type="journal article" date="2014" name="Nat. Commun.">
        <title>The rainbow trout genome provides novel insights into evolution after whole-genome duplication in vertebrates.</title>
        <authorList>
            <person name="Berthelot C."/>
            <person name="Brunet F."/>
            <person name="Chalopin D."/>
            <person name="Juanchich A."/>
            <person name="Bernard M."/>
            <person name="Noel B."/>
            <person name="Bento P."/>
            <person name="Da Silva C."/>
            <person name="Labadie K."/>
            <person name="Alberti A."/>
            <person name="Aury J.M."/>
            <person name="Louis A."/>
            <person name="Dehais P."/>
            <person name="Bardou P."/>
            <person name="Montfort J."/>
            <person name="Klopp C."/>
            <person name="Cabau C."/>
            <person name="Gaspin C."/>
            <person name="Thorgaard G.H."/>
            <person name="Boussaha M."/>
            <person name="Quillet E."/>
            <person name="Guyomard R."/>
            <person name="Galiana D."/>
            <person name="Bobe J."/>
            <person name="Volff J.N."/>
            <person name="Genet C."/>
            <person name="Wincker P."/>
            <person name="Jaillon O."/>
            <person name="Roest Crollius H."/>
            <person name="Guiguen Y."/>
        </authorList>
    </citation>
    <scope>NUCLEOTIDE SEQUENCE [LARGE SCALE GENOMIC DNA]</scope>
</reference>
<dbReference type="NCBIfam" id="TIGR01652">
    <property type="entry name" value="ATPase-Plipid"/>
    <property type="match status" value="1"/>
</dbReference>
<dbReference type="PROSITE" id="PS00154">
    <property type="entry name" value="ATPASE_E1_E2"/>
    <property type="match status" value="1"/>
</dbReference>
<dbReference type="PaxDb" id="8022-A0A060XCN8"/>
<feature type="binding site" evidence="8">
    <location>
        <position position="543"/>
    </location>
    <ligand>
        <name>ATP</name>
        <dbReference type="ChEBI" id="CHEBI:30616"/>
    </ligand>
</feature>
<keyword evidence="5 10" id="KW-1133">Transmembrane helix</keyword>
<feature type="binding site" evidence="8">
    <location>
        <position position="430"/>
    </location>
    <ligand>
        <name>ATP</name>
        <dbReference type="ChEBI" id="CHEBI:30616"/>
    </ligand>
</feature>
<dbReference type="GO" id="GO:0045332">
    <property type="term" value="P:phospholipid translocation"/>
    <property type="evidence" value="ECO:0007669"/>
    <property type="project" value="TreeGrafter"/>
</dbReference>
<feature type="transmembrane region" description="Helical" evidence="10">
    <location>
        <begin position="139"/>
        <end position="158"/>
    </location>
</feature>
<dbReference type="SFLD" id="SFLDF00027">
    <property type="entry name" value="p-type_atpase"/>
    <property type="match status" value="1"/>
</dbReference>
<keyword evidence="9" id="KW-0479">Metal-binding</keyword>
<dbReference type="SUPFAM" id="SSF81660">
    <property type="entry name" value="Metal cation-transporting ATPase, ATP-binding domain N"/>
    <property type="match status" value="1"/>
</dbReference>
<feature type="binding site" evidence="8">
    <location>
        <position position="670"/>
    </location>
    <ligand>
        <name>ATP</name>
        <dbReference type="ChEBI" id="CHEBI:30616"/>
    </ligand>
</feature>
<dbReference type="STRING" id="8022.A0A060XCN8"/>
<keyword evidence="6 10" id="KW-0472">Membrane</keyword>
<dbReference type="SUPFAM" id="SSF56784">
    <property type="entry name" value="HAD-like"/>
    <property type="match status" value="1"/>
</dbReference>
<dbReference type="SFLD" id="SFLDG00002">
    <property type="entry name" value="C1.7:_P-type_atpase_like"/>
    <property type="match status" value="1"/>
</dbReference>
<feature type="binding site" evidence="8">
    <location>
        <position position="206"/>
    </location>
    <ligand>
        <name>ATP</name>
        <dbReference type="ChEBI" id="CHEBI:30616"/>
    </ligand>
</feature>
<dbReference type="PANTHER" id="PTHR24092">
    <property type="entry name" value="PROBABLE PHOSPHOLIPID-TRANSPORTING ATPASE"/>
    <property type="match status" value="1"/>
</dbReference>
<accession>A0A060XCN8</accession>
<dbReference type="Proteomes" id="UP000193380">
    <property type="component" value="Chromosome 4"/>
</dbReference>
<dbReference type="GO" id="GO:0000287">
    <property type="term" value="F:magnesium ion binding"/>
    <property type="evidence" value="ECO:0007669"/>
    <property type="project" value="UniProtKB-UniRule"/>
</dbReference>
<comment type="similarity">
    <text evidence="10">Belongs to the cation transport ATPase (P-type) (TC 3.A.3) family. Type IV subfamily.</text>
</comment>
<feature type="active site" description="4-aspartylphosphate intermediate" evidence="7">
    <location>
        <position position="205"/>
    </location>
</feature>
<dbReference type="GO" id="GO:0005802">
    <property type="term" value="C:trans-Golgi network"/>
    <property type="evidence" value="ECO:0007669"/>
    <property type="project" value="TreeGrafter"/>
</dbReference>
<dbReference type="InterPro" id="IPR018303">
    <property type="entry name" value="ATPase_P-typ_P_site"/>
</dbReference>
<dbReference type="InterPro" id="IPR023299">
    <property type="entry name" value="ATPase_P-typ_cyto_dom_N"/>
</dbReference>
<feature type="transmembrane region" description="Helical" evidence="10">
    <location>
        <begin position="85"/>
        <end position="106"/>
    </location>
</feature>
<sequence length="692" mass="78333">MDFEIFILHSIVLCEEPNSHLYTFRGELRWRGERHPLDSEHILLRGTVLRNTDTAFGMAIYTGSDSKILRNVGRLRVKMTQIEKVLNKVVIGIVLFILLVALLLAVGSGVFQGRVSSQIEVLSALTRGNSPIYTAFLTYWSYVILLGPAMPMSLYITFEMIHVLHSLFIGWDVEMRGGVERSIHAQARNTSLNEELGQVGHLLSDKTGTLTQNRLLFRQCCIAGDIYVGSAATLITNQGTLVSVQIFIWTRPKVFNIECRSSHLESRCNLKFVWNHIPHLPTVYYYYRSDVPYHCRGKHSRYTLDLSWNPYSCGGLYLSDQRLVDKLRGQQCTQSRQFLTTLALCHTVMTEWKNGAPVYQAASPDEEALVGAARELGWVFLSRTRDSLTVSELGLKRHYQLLTLLDFTSQRRRMSVLVREPEGGLKLYCKGADIVILERLQKDCPHLESTERALDLFAQSSLRTLCIAERTVSEAKWEEWSKTMAQAAMTTRNRDDLLERLHDDMERDLKLLGVTAIEDRLQDEVPETISMLRQAGLKVWVLTGDKKETVVNIGYACRLLDPDTRLLEGDELRQLLQSPDPEITFSKGKETELWCVDREKAGEKSALVLTGPELAEFDARPEWGARFMSLAGLCQSVLCCRVTPGQKADVVTLVRKSTTSIIMAIGDGANDVNMIKSECDGKKERRGCMFHD</sequence>
<evidence type="ECO:0000256" key="6">
    <source>
        <dbReference type="ARBA" id="ARBA00023136"/>
    </source>
</evidence>
<feature type="binding site" evidence="8">
    <location>
        <position position="647"/>
    </location>
    <ligand>
        <name>ATP</name>
        <dbReference type="ChEBI" id="CHEBI:30616"/>
    </ligand>
</feature>
<evidence type="ECO:0000256" key="5">
    <source>
        <dbReference type="ARBA" id="ARBA00022989"/>
    </source>
</evidence>
<feature type="binding site" evidence="8">
    <location>
        <position position="463"/>
    </location>
    <ligand>
        <name>ATP</name>
        <dbReference type="ChEBI" id="CHEBI:30616"/>
    </ligand>
</feature>
<keyword evidence="4 10" id="KW-1278">Translocase</keyword>
<evidence type="ECO:0000256" key="8">
    <source>
        <dbReference type="PIRSR" id="PIRSR606539-2"/>
    </source>
</evidence>
<dbReference type="PRINTS" id="PR00119">
    <property type="entry name" value="CATATPASE"/>
</dbReference>
<proteinExistence type="inferred from homology"/>
<dbReference type="GO" id="GO:0005524">
    <property type="term" value="F:ATP binding"/>
    <property type="evidence" value="ECO:0007669"/>
    <property type="project" value="UniProtKB-UniRule"/>
</dbReference>
<dbReference type="AlphaFoldDB" id="A0A060XCN8"/>
<comment type="caution">
    <text evidence="10">Lacks conserved residue(s) required for the propagation of feature annotation.</text>
</comment>
<dbReference type="InterPro" id="IPR023214">
    <property type="entry name" value="HAD_sf"/>
</dbReference>
<dbReference type="Gene3D" id="3.40.1110.10">
    <property type="entry name" value="Calcium-transporting ATPase, cytoplasmic domain N"/>
    <property type="match status" value="1"/>
</dbReference>
<evidence type="ECO:0000256" key="2">
    <source>
        <dbReference type="ARBA" id="ARBA00022741"/>
    </source>
</evidence>
<gene>
    <name evidence="11" type="ORF">GSONMT00019179001</name>
</gene>
<dbReference type="GO" id="GO:0005886">
    <property type="term" value="C:plasma membrane"/>
    <property type="evidence" value="ECO:0007669"/>
    <property type="project" value="TreeGrafter"/>
</dbReference>
<dbReference type="EC" id="7.6.2.1" evidence="10"/>
<dbReference type="EMBL" id="FR905190">
    <property type="protein sequence ID" value="CDQ76982.1"/>
    <property type="molecule type" value="Genomic_DNA"/>
</dbReference>
<dbReference type="InterPro" id="IPR044492">
    <property type="entry name" value="P_typ_ATPase_HD_dom"/>
</dbReference>
<dbReference type="SUPFAM" id="SSF81665">
    <property type="entry name" value="Calcium ATPase, transmembrane domain M"/>
    <property type="match status" value="1"/>
</dbReference>
<keyword evidence="1 10" id="KW-0812">Transmembrane</keyword>
<feature type="binding site" evidence="8">
    <location>
        <position position="641"/>
    </location>
    <ligand>
        <name>ATP</name>
        <dbReference type="ChEBI" id="CHEBI:30616"/>
    </ligand>
</feature>
<dbReference type="GO" id="GO:0007030">
    <property type="term" value="P:Golgi organization"/>
    <property type="evidence" value="ECO:0007669"/>
    <property type="project" value="TreeGrafter"/>
</dbReference>
<dbReference type="InterPro" id="IPR006539">
    <property type="entry name" value="P-type_ATPase_IV"/>
</dbReference>
<evidence type="ECO:0000256" key="9">
    <source>
        <dbReference type="PIRSR" id="PIRSR606539-3"/>
    </source>
</evidence>
<evidence type="ECO:0000313" key="12">
    <source>
        <dbReference type="Proteomes" id="UP000193380"/>
    </source>
</evidence>
<feature type="binding site" evidence="8">
    <location>
        <position position="205"/>
    </location>
    <ligand>
        <name>ATP</name>
        <dbReference type="ChEBI" id="CHEBI:30616"/>
    </ligand>
</feature>
<comment type="cofactor">
    <cofactor evidence="9">
        <name>Mg(2+)</name>
        <dbReference type="ChEBI" id="CHEBI:18420"/>
    </cofactor>
</comment>
<feature type="binding site" evidence="8">
    <location>
        <position position="366"/>
    </location>
    <ligand>
        <name>ATP</name>
        <dbReference type="ChEBI" id="CHEBI:30616"/>
    </ligand>
</feature>
<organism evidence="11 12">
    <name type="scientific">Oncorhynchus mykiss</name>
    <name type="common">Rainbow trout</name>
    <name type="synonym">Salmo gairdneri</name>
    <dbReference type="NCBI Taxonomy" id="8022"/>
    <lineage>
        <taxon>Eukaryota</taxon>
        <taxon>Metazoa</taxon>
        <taxon>Chordata</taxon>
        <taxon>Craniata</taxon>
        <taxon>Vertebrata</taxon>
        <taxon>Euteleostomi</taxon>
        <taxon>Actinopterygii</taxon>
        <taxon>Neopterygii</taxon>
        <taxon>Teleostei</taxon>
        <taxon>Protacanthopterygii</taxon>
        <taxon>Salmoniformes</taxon>
        <taxon>Salmonidae</taxon>
        <taxon>Salmoninae</taxon>
        <taxon>Oncorhynchus</taxon>
    </lineage>
</organism>
<keyword evidence="3 8" id="KW-0067">ATP-binding</keyword>
<dbReference type="InterPro" id="IPR023298">
    <property type="entry name" value="ATPase_P-typ_TM_dom_sf"/>
</dbReference>
<comment type="subcellular location">
    <subcellularLocation>
        <location evidence="10">Membrane</location>
        <topology evidence="10">Multi-pass membrane protein</topology>
    </subcellularLocation>
</comment>
<keyword evidence="2 8" id="KW-0547">Nucleotide-binding</keyword>
<feature type="binding site" evidence="8">
    <location>
        <position position="544"/>
    </location>
    <ligand>
        <name>ATP</name>
        <dbReference type="ChEBI" id="CHEBI:30616"/>
    </ligand>
</feature>
<feature type="binding site" evidence="8">
    <location>
        <position position="545"/>
    </location>
    <ligand>
        <name>ATP</name>
        <dbReference type="ChEBI" id="CHEBI:30616"/>
    </ligand>
</feature>
<dbReference type="PANTHER" id="PTHR24092:SF198">
    <property type="entry name" value="PHOSPHOLIPID-TRANSPORTING ATPASE"/>
    <property type="match status" value="1"/>
</dbReference>
<feature type="binding site" evidence="8">
    <location>
        <position position="207"/>
    </location>
    <ligand>
        <name>ATP</name>
        <dbReference type="ChEBI" id="CHEBI:30616"/>
    </ligand>
</feature>
<feature type="binding site" evidence="8">
    <location>
        <position position="671"/>
    </location>
    <ligand>
        <name>ATP</name>
        <dbReference type="ChEBI" id="CHEBI:30616"/>
    </ligand>
</feature>
<feature type="binding site" evidence="9">
    <location>
        <position position="671"/>
    </location>
    <ligand>
        <name>Mg(2+)</name>
        <dbReference type="ChEBI" id="CHEBI:18420"/>
    </ligand>
</feature>
<feature type="binding site" evidence="9">
    <location>
        <position position="205"/>
    </location>
    <ligand>
        <name>Mg(2+)</name>
        <dbReference type="ChEBI" id="CHEBI:18420"/>
    </ligand>
</feature>
<protein>
    <recommendedName>
        <fullName evidence="10">Phospholipid-transporting ATPase</fullName>
        <ecNumber evidence="10">7.6.2.1</ecNumber>
    </recommendedName>
</protein>
<evidence type="ECO:0000313" key="11">
    <source>
        <dbReference type="EMBL" id="CDQ76982.1"/>
    </source>
</evidence>
<evidence type="ECO:0000256" key="1">
    <source>
        <dbReference type="ARBA" id="ARBA00022692"/>
    </source>
</evidence>
<dbReference type="GO" id="GO:0140326">
    <property type="term" value="F:ATPase-coupled intramembrane lipid transporter activity"/>
    <property type="evidence" value="ECO:0007669"/>
    <property type="project" value="UniProtKB-EC"/>
</dbReference>
<feature type="binding site" evidence="8">
    <location>
        <position position="407"/>
    </location>
    <ligand>
        <name>ATP</name>
        <dbReference type="ChEBI" id="CHEBI:30616"/>
    </ligand>
</feature>
<evidence type="ECO:0000256" key="10">
    <source>
        <dbReference type="RuleBase" id="RU362033"/>
    </source>
</evidence>
<comment type="catalytic activity">
    <reaction evidence="10">
        <text>ATP + H2O + phospholipidSide 1 = ADP + phosphate + phospholipidSide 2.</text>
        <dbReference type="EC" id="7.6.2.1"/>
    </reaction>
</comment>
<dbReference type="FunFam" id="3.40.1110.10:FF:000079">
    <property type="entry name" value="Phospholipid-transporting ATPase"/>
    <property type="match status" value="1"/>
</dbReference>
<evidence type="ECO:0000256" key="3">
    <source>
        <dbReference type="ARBA" id="ARBA00022840"/>
    </source>
</evidence>
<keyword evidence="9 10" id="KW-0460">Magnesium</keyword>
<dbReference type="SFLD" id="SFLDS00003">
    <property type="entry name" value="Haloacid_Dehalogenase"/>
    <property type="match status" value="1"/>
</dbReference>
<feature type="binding site" evidence="9">
    <location>
        <position position="667"/>
    </location>
    <ligand>
        <name>Mg(2+)</name>
        <dbReference type="ChEBI" id="CHEBI:18420"/>
    </ligand>
</feature>
<feature type="binding site" evidence="9">
    <location>
        <position position="207"/>
    </location>
    <ligand>
        <name>Mg(2+)</name>
        <dbReference type="ChEBI" id="CHEBI:18420"/>
    </ligand>
</feature>
<dbReference type="Pfam" id="PF13246">
    <property type="entry name" value="Cation_ATPase"/>
    <property type="match status" value="1"/>
</dbReference>
<evidence type="ECO:0000256" key="4">
    <source>
        <dbReference type="ARBA" id="ARBA00022967"/>
    </source>
</evidence>
<dbReference type="Gene3D" id="3.40.50.1000">
    <property type="entry name" value="HAD superfamily/HAD-like"/>
    <property type="match status" value="1"/>
</dbReference>
<dbReference type="InterPro" id="IPR036412">
    <property type="entry name" value="HAD-like_sf"/>
</dbReference>
<evidence type="ECO:0000256" key="7">
    <source>
        <dbReference type="PIRSR" id="PIRSR606539-1"/>
    </source>
</evidence>